<comment type="pathway">
    <text evidence="6">Cofactor biosynthesis; adenosylcobalamin biosynthesis; adenosylcobalamin from cob(II)yrinate a,c-diamide: step 5/7.</text>
</comment>
<dbReference type="Pfam" id="PF12706">
    <property type="entry name" value="Lactamase_B_2"/>
    <property type="match status" value="1"/>
</dbReference>
<dbReference type="GO" id="GO:0005525">
    <property type="term" value="F:GTP binding"/>
    <property type="evidence" value="ECO:0007669"/>
    <property type="project" value="UniProtKB-KW"/>
</dbReference>
<dbReference type="PANTHER" id="PTHR34848">
    <property type="match status" value="1"/>
</dbReference>
<dbReference type="GO" id="GO:0043752">
    <property type="term" value="F:adenosylcobinamide kinase activity"/>
    <property type="evidence" value="ECO:0007669"/>
    <property type="project" value="UniProtKB-EC"/>
</dbReference>
<evidence type="ECO:0000256" key="2">
    <source>
        <dbReference type="ARBA" id="ARBA00000711"/>
    </source>
</evidence>
<comment type="catalytic activity">
    <reaction evidence="3">
        <text>adenosylcob(III)inamide + GTP = adenosylcob(III)inamide phosphate + GDP + H(+)</text>
        <dbReference type="Rhea" id="RHEA:15765"/>
        <dbReference type="ChEBI" id="CHEBI:2480"/>
        <dbReference type="ChEBI" id="CHEBI:15378"/>
        <dbReference type="ChEBI" id="CHEBI:37565"/>
        <dbReference type="ChEBI" id="CHEBI:58189"/>
        <dbReference type="ChEBI" id="CHEBI:58502"/>
        <dbReference type="EC" id="2.7.1.156"/>
    </reaction>
</comment>
<dbReference type="SUPFAM" id="SSF52540">
    <property type="entry name" value="P-loop containing nucleoside triphosphate hydrolases"/>
    <property type="match status" value="1"/>
</dbReference>
<evidence type="ECO:0000256" key="17">
    <source>
        <dbReference type="ARBA" id="ARBA00030571"/>
    </source>
</evidence>
<evidence type="ECO:0000256" key="8">
    <source>
        <dbReference type="ARBA" id="ARBA00012016"/>
    </source>
</evidence>
<keyword evidence="12" id="KW-0547">Nucleotide-binding</keyword>
<evidence type="ECO:0000256" key="6">
    <source>
        <dbReference type="ARBA" id="ARBA00005159"/>
    </source>
</evidence>
<evidence type="ECO:0000256" key="12">
    <source>
        <dbReference type="ARBA" id="ARBA00022741"/>
    </source>
</evidence>
<evidence type="ECO:0000256" key="4">
    <source>
        <dbReference type="ARBA" id="ARBA00003889"/>
    </source>
</evidence>
<evidence type="ECO:0000256" key="7">
    <source>
        <dbReference type="ARBA" id="ARBA00007490"/>
    </source>
</evidence>
<dbReference type="GO" id="GO:0008820">
    <property type="term" value="F:cobinamide phosphate guanylyltransferase activity"/>
    <property type="evidence" value="ECO:0007669"/>
    <property type="project" value="UniProtKB-EC"/>
</dbReference>
<reference evidence="19" key="1">
    <citation type="submission" date="2023-07" db="EMBL/GenBank/DDBJ databases">
        <title>Functional and genomic diversity of the sorghum phyllosphere microbiome.</title>
        <authorList>
            <person name="Shade A."/>
        </authorList>
    </citation>
    <scope>NUCLEOTIDE SEQUENCE</scope>
    <source>
        <strain evidence="19">SORGH_AS_1067</strain>
    </source>
</reference>
<comment type="pathway">
    <text evidence="5">Cofactor biosynthesis; adenosylcobalamin biosynthesis; adenosylcobalamin from cob(II)yrinate a,c-diamide: step 6/7.</text>
</comment>
<comment type="catalytic activity">
    <reaction evidence="1">
        <text>adenosylcob(III)inamide + ATP = adenosylcob(III)inamide phosphate + ADP + H(+)</text>
        <dbReference type="Rhea" id="RHEA:15769"/>
        <dbReference type="ChEBI" id="CHEBI:2480"/>
        <dbReference type="ChEBI" id="CHEBI:15378"/>
        <dbReference type="ChEBI" id="CHEBI:30616"/>
        <dbReference type="ChEBI" id="CHEBI:58502"/>
        <dbReference type="ChEBI" id="CHEBI:456216"/>
        <dbReference type="EC" id="2.7.1.156"/>
    </reaction>
</comment>
<evidence type="ECO:0000256" key="14">
    <source>
        <dbReference type="ARBA" id="ARBA00022840"/>
    </source>
</evidence>
<evidence type="ECO:0000259" key="18">
    <source>
        <dbReference type="Pfam" id="PF12706"/>
    </source>
</evidence>
<dbReference type="SUPFAM" id="SSF56281">
    <property type="entry name" value="Metallo-hydrolase/oxidoreductase"/>
    <property type="match status" value="1"/>
</dbReference>
<evidence type="ECO:0000313" key="19">
    <source>
        <dbReference type="EMBL" id="MDQ1103824.1"/>
    </source>
</evidence>
<comment type="caution">
    <text evidence="19">The sequence shown here is derived from an EMBL/GenBank/DDBJ whole genome shotgun (WGS) entry which is preliminary data.</text>
</comment>
<organism evidence="19 20">
    <name type="scientific">Nocardioides zeae</name>
    <dbReference type="NCBI Taxonomy" id="1457234"/>
    <lineage>
        <taxon>Bacteria</taxon>
        <taxon>Bacillati</taxon>
        <taxon>Actinomycetota</taxon>
        <taxon>Actinomycetes</taxon>
        <taxon>Propionibacteriales</taxon>
        <taxon>Nocardioidaceae</taxon>
        <taxon>Nocardioides</taxon>
    </lineage>
</organism>
<name>A0AAJ1X1U6_9ACTN</name>
<evidence type="ECO:0000256" key="5">
    <source>
        <dbReference type="ARBA" id="ARBA00004692"/>
    </source>
</evidence>
<evidence type="ECO:0000256" key="1">
    <source>
        <dbReference type="ARBA" id="ARBA00000312"/>
    </source>
</evidence>
<feature type="domain" description="Metallo-beta-lactamase" evidence="18">
    <location>
        <begin position="56"/>
        <end position="236"/>
    </location>
</feature>
<keyword evidence="19" id="KW-0548">Nucleotidyltransferase</keyword>
<dbReference type="Pfam" id="PF02283">
    <property type="entry name" value="CobU"/>
    <property type="match status" value="1"/>
</dbReference>
<dbReference type="InterPro" id="IPR036866">
    <property type="entry name" value="RibonucZ/Hydroxyglut_hydro"/>
</dbReference>
<proteinExistence type="inferred from homology"/>
<evidence type="ECO:0000256" key="13">
    <source>
        <dbReference type="ARBA" id="ARBA00022777"/>
    </source>
</evidence>
<sequence>MPAPDNGPDNDPVSVRLLGTGAADGWPQAFCRCASCGAERAAGRVRGQTAALLDGTVLLDCGPSTPEAATRAGVDLAGVRLLLVTHQHSDHLSPAALMHRGWVTAAPLTVAGPPDAIAAARAWLPEDAPVTWLPVAPGERHHLVGYDVRVLAAAHTTGLGAADAAEAVLWDVTTPDGTRVLHATDTGPLPAATVAAAEGAAYDVVLLEETFGDRGDLAGEQHLALATFAEQVRRLREIGAVTDGTDVVAVHLSHHNPPTPELARRLAAVGARVVDDGTELVPGTVTPRPGGRTLVLGGARSGKSVEAERLVAGEPRVAYVATSGRRDGDAEWAERVALHVERRPAHWRTVETLDLVALLAADVPDEALLVDCLTLWLTGVIDRYGAWEPSAPDHAAAWSAVETEVAALLDAWRGTSRRVVAVSNEVGQGIVPATASGRLFRDAMGRLNAAVAAATEDVRWCVAGRVVTL</sequence>
<dbReference type="Gene3D" id="3.40.50.300">
    <property type="entry name" value="P-loop containing nucleotide triphosphate hydrolases"/>
    <property type="match status" value="1"/>
</dbReference>
<keyword evidence="13 19" id="KW-0418">Kinase</keyword>
<dbReference type="AlphaFoldDB" id="A0AAJ1X1U6"/>
<evidence type="ECO:0000313" key="20">
    <source>
        <dbReference type="Proteomes" id="UP001239215"/>
    </source>
</evidence>
<dbReference type="EC" id="2.7.1.156" evidence="8"/>
<accession>A0AAJ1X1U6</accession>
<dbReference type="GO" id="GO:0005524">
    <property type="term" value="F:ATP binding"/>
    <property type="evidence" value="ECO:0007669"/>
    <property type="project" value="UniProtKB-KW"/>
</dbReference>
<keyword evidence="14" id="KW-0067">ATP-binding</keyword>
<dbReference type="Proteomes" id="UP001239215">
    <property type="component" value="Unassembled WGS sequence"/>
</dbReference>
<evidence type="ECO:0000256" key="3">
    <source>
        <dbReference type="ARBA" id="ARBA00001522"/>
    </source>
</evidence>
<dbReference type="InterPro" id="IPR003203">
    <property type="entry name" value="CobU/CobP"/>
</dbReference>
<keyword evidence="11 19" id="KW-0808">Transferase</keyword>
<gene>
    <name evidence="19" type="ORF">QE405_001108</name>
</gene>
<evidence type="ECO:0000256" key="11">
    <source>
        <dbReference type="ARBA" id="ARBA00022679"/>
    </source>
</evidence>
<keyword evidence="10" id="KW-0169">Cobalamin biosynthesis</keyword>
<evidence type="ECO:0000256" key="16">
    <source>
        <dbReference type="ARBA" id="ARBA00029570"/>
    </source>
</evidence>
<evidence type="ECO:0000256" key="9">
    <source>
        <dbReference type="ARBA" id="ARBA00012523"/>
    </source>
</evidence>
<dbReference type="Gene3D" id="3.60.15.10">
    <property type="entry name" value="Ribonuclease Z/Hydroxyacylglutathione hydrolase-like"/>
    <property type="match status" value="1"/>
</dbReference>
<comment type="catalytic activity">
    <reaction evidence="2">
        <text>adenosylcob(III)inamide phosphate + GTP + H(+) = adenosylcob(III)inamide-GDP + diphosphate</text>
        <dbReference type="Rhea" id="RHEA:22712"/>
        <dbReference type="ChEBI" id="CHEBI:15378"/>
        <dbReference type="ChEBI" id="CHEBI:33019"/>
        <dbReference type="ChEBI" id="CHEBI:37565"/>
        <dbReference type="ChEBI" id="CHEBI:58502"/>
        <dbReference type="ChEBI" id="CHEBI:60487"/>
        <dbReference type="EC" id="2.7.7.62"/>
    </reaction>
</comment>
<comment type="similarity">
    <text evidence="7">Belongs to the CobU/CobP family.</text>
</comment>
<dbReference type="InterPro" id="IPR001279">
    <property type="entry name" value="Metallo-B-lactamas"/>
</dbReference>
<evidence type="ECO:0000256" key="10">
    <source>
        <dbReference type="ARBA" id="ARBA00022573"/>
    </source>
</evidence>
<dbReference type="GO" id="GO:0009236">
    <property type="term" value="P:cobalamin biosynthetic process"/>
    <property type="evidence" value="ECO:0007669"/>
    <property type="project" value="UniProtKB-KW"/>
</dbReference>
<comment type="function">
    <text evidence="4">Catalyzes ATP-dependent phosphorylation of adenosylcobinamide and addition of GMP to adenosylcobinamide phosphate.</text>
</comment>
<dbReference type="CDD" id="cd00544">
    <property type="entry name" value="CobU"/>
    <property type="match status" value="1"/>
</dbReference>
<evidence type="ECO:0000256" key="15">
    <source>
        <dbReference type="ARBA" id="ARBA00023134"/>
    </source>
</evidence>
<protein>
    <recommendedName>
        <fullName evidence="16">Adenosylcobinamide kinase</fullName>
        <ecNumber evidence="8">2.7.1.156</ecNumber>
        <ecNumber evidence="9">2.7.7.62</ecNumber>
    </recommendedName>
    <alternativeName>
        <fullName evidence="17">Adenosylcobinamide-phosphate guanylyltransferase</fullName>
    </alternativeName>
</protein>
<dbReference type="EC" id="2.7.7.62" evidence="9"/>
<dbReference type="InterPro" id="IPR027417">
    <property type="entry name" value="P-loop_NTPase"/>
</dbReference>
<keyword evidence="15" id="KW-0342">GTP-binding</keyword>
<dbReference type="PANTHER" id="PTHR34848:SF1">
    <property type="entry name" value="BIFUNCTIONAL ADENOSYLCOBALAMIN BIOSYNTHESIS PROTEIN COBU"/>
    <property type="match status" value="1"/>
</dbReference>
<dbReference type="EMBL" id="JAUTAN010000001">
    <property type="protein sequence ID" value="MDQ1103824.1"/>
    <property type="molecule type" value="Genomic_DNA"/>
</dbReference>